<evidence type="ECO:0008006" key="4">
    <source>
        <dbReference type="Google" id="ProtNLM"/>
    </source>
</evidence>
<protein>
    <recommendedName>
        <fullName evidence="4">ATP synthase subunit I</fullName>
    </recommendedName>
</protein>
<dbReference type="AlphaFoldDB" id="A0AAJ1BYL5"/>
<gene>
    <name evidence="2" type="ORF">NBH21_17800</name>
</gene>
<dbReference type="Proteomes" id="UP001155380">
    <property type="component" value="Unassembled WGS sequence"/>
</dbReference>
<name>A0AAJ1BYL5_9HYPH</name>
<feature type="transmembrane region" description="Helical" evidence="1">
    <location>
        <begin position="12"/>
        <end position="35"/>
    </location>
</feature>
<accession>A0AAJ1BYL5</accession>
<feature type="transmembrane region" description="Helical" evidence="1">
    <location>
        <begin position="72"/>
        <end position="90"/>
    </location>
</feature>
<keyword evidence="1" id="KW-1133">Transmembrane helix</keyword>
<comment type="caution">
    <text evidence="2">The sequence shown here is derived from an EMBL/GenBank/DDBJ whole genome shotgun (WGS) entry which is preliminary data.</text>
</comment>
<keyword evidence="1" id="KW-0472">Membrane</keyword>
<reference evidence="2" key="1">
    <citation type="submission" date="2022-06" db="EMBL/GenBank/DDBJ databases">
        <authorList>
            <person name="Sun Q."/>
        </authorList>
    </citation>
    <scope>NUCLEOTIDE SEQUENCE</scope>
    <source>
        <strain evidence="2">S101</strain>
    </source>
</reference>
<evidence type="ECO:0000256" key="1">
    <source>
        <dbReference type="SAM" id="Phobius"/>
    </source>
</evidence>
<sequence>MIDTLFASANGMLALKALVGLAVGGLLGLVHFGMLWWNTRYFAGGEVLRAFVMQIGRFAVLAVALYGVSRLGALALLCAALGMLIVRGVILRRVRSMP</sequence>
<dbReference type="Pfam" id="PF12966">
    <property type="entry name" value="AtpR"/>
    <property type="match status" value="1"/>
</dbReference>
<evidence type="ECO:0000313" key="3">
    <source>
        <dbReference type="Proteomes" id="UP001155380"/>
    </source>
</evidence>
<dbReference type="EMBL" id="JAMXLX010000006">
    <property type="protein sequence ID" value="MCO5958634.1"/>
    <property type="molecule type" value="Genomic_DNA"/>
</dbReference>
<dbReference type="InterPro" id="IPR017581">
    <property type="entry name" value="AtpR-like"/>
</dbReference>
<evidence type="ECO:0000313" key="2">
    <source>
        <dbReference type="EMBL" id="MCO5958634.1"/>
    </source>
</evidence>
<keyword evidence="1" id="KW-0812">Transmembrane</keyword>
<dbReference type="RefSeq" id="WP_250911862.1">
    <property type="nucleotide sequence ID" value="NZ_JAMXLX010000006.1"/>
</dbReference>
<organism evidence="2 3">
    <name type="scientific">Ciceribacter sichuanensis</name>
    <dbReference type="NCBI Taxonomy" id="2949647"/>
    <lineage>
        <taxon>Bacteria</taxon>
        <taxon>Pseudomonadati</taxon>
        <taxon>Pseudomonadota</taxon>
        <taxon>Alphaproteobacteria</taxon>
        <taxon>Hyphomicrobiales</taxon>
        <taxon>Rhizobiaceae</taxon>
        <taxon>Ciceribacter</taxon>
    </lineage>
</organism>
<proteinExistence type="predicted"/>